<evidence type="ECO:0000313" key="5">
    <source>
        <dbReference type="Proteomes" id="UP001403385"/>
    </source>
</evidence>
<name>A0AAW9RUS2_9BACT</name>
<dbReference type="PANTHER" id="PTHR16026:SF0">
    <property type="entry name" value="CARTILAGE ACIDIC PROTEIN 1"/>
    <property type="match status" value="1"/>
</dbReference>
<feature type="chain" id="PRO_5043477355" evidence="2">
    <location>
        <begin position="21"/>
        <end position="1127"/>
    </location>
</feature>
<dbReference type="SUPFAM" id="SSF69318">
    <property type="entry name" value="Integrin alpha N-terminal domain"/>
    <property type="match status" value="3"/>
</dbReference>
<dbReference type="PANTHER" id="PTHR16026">
    <property type="entry name" value="CARTILAGE ACIDIC PROTEIN 1"/>
    <property type="match status" value="1"/>
</dbReference>
<evidence type="ECO:0000259" key="3">
    <source>
        <dbReference type="Pfam" id="PF07593"/>
    </source>
</evidence>
<dbReference type="InterPro" id="IPR027039">
    <property type="entry name" value="Crtac1"/>
</dbReference>
<dbReference type="InterPro" id="IPR013517">
    <property type="entry name" value="FG-GAP"/>
</dbReference>
<evidence type="ECO:0000313" key="4">
    <source>
        <dbReference type="EMBL" id="MEN7548504.1"/>
    </source>
</evidence>
<protein>
    <submittedName>
        <fullName evidence="4">VCBS repeat-containing protein</fullName>
    </submittedName>
</protein>
<dbReference type="EMBL" id="JBDKWZ010000005">
    <property type="protein sequence ID" value="MEN7548504.1"/>
    <property type="molecule type" value="Genomic_DNA"/>
</dbReference>
<dbReference type="AlphaFoldDB" id="A0AAW9RUS2"/>
<feature type="domain" description="ASPIC/UnbV" evidence="3">
    <location>
        <begin position="542"/>
        <end position="608"/>
    </location>
</feature>
<dbReference type="Gene3D" id="2.130.10.130">
    <property type="entry name" value="Integrin alpha, N-terminal"/>
    <property type="match status" value="3"/>
</dbReference>
<sequence length="1127" mass="127178">MKKLLLNLGLMVWSMAGSQAQESTLFSLLPPSDTDITFTNTVTDEKDRNILIYNNYYNGGGVGLGDLNQDGLLDIYFTGNLVGDQLYLNRGAFRFEEITQKAGIHDDGSWSSGVTLIDINADGLLDIYVSKDLYDHNPAIRKNKLYIHQGNTPEGIPVFKEMAEEYGLADDHRTRHATFFDYDKDGDLDVYVLNQPPNLGNYSPLFGTDTKDPKYTARLYQNNYDKKLKHPVFTDVTRQAGMYKPGYALGVCVSDFNNDQWPDLYLSNDYDAPDFLYLNNQNGTFTNVIDTAMKHISNFSMGNVSGDINRDGWMDIFVLDMAAEDNRRIKTNMSGMNPESFWKVQQSGGHYQYMFNTLQLNNGNGRFSEIAQLAGLSSTDWSWCPLLADFDNDGYPDLFVTNGLKRDIRDNDANKKFPGYVDSVARTFVARHPNAGEVNFFDIVNMEEMLELLPSEKLPNYMFRNNGDLTFTKVIREWGFNHPSFSNGAAFGDLDNDGDLDIVVNNVDDVAHVYKNNLRALYPQQHFLRIKFKYPADDISYIGSQVSITTERGSQVQYLANIHGFYSTSEPIAHFGLGRIHQVQQVTVRWPDGKTQTLYDLNADQILTLDYRLAKKTKTQINSPSPPLFKDLTQQSAVDFRHRENSYNDFAREVLLPHKMSNFGPCLAVADVNHDGLEDFYIGGAMGQSGVLYLQSSRKGSFHESKNAPWQEDQDCEDLGAVFFDADQDGDMDLYVVSGGNEYEAGDKHYQDRLYINQGNGTFQKEKHALPTIKASGSRVVPADFDQDGDLDLFIGGRQVPGHYPAPARSYLLRNDGGKFKDISQQYFKNLKKLGMVTDATWTDFNQDGLQDLIVVGEWMPVTFLQNTGSEFADQTEAMGFAKETGWWFRIAVADMDQDGDQDIIAGNLGLNYKYKATYDEPFTVHYNDFDHNGSMDIVLGYYNFGELYPVRGRQCSSEQVPLLKKKFPDYQSFATSNLVEVYGLQNINQALNYKVHNFANMYYENLGNGQYKGHPLPNLAQISSVNALLIEDFNQDKHLDLLIAGNLYASEVETPRNDAGIGLLLLGNGKGRFQEVPATQSGFCTKGDVKDMVLLQNTQEQWVLVANNNDLIQIIRVQAKNKRSDP</sequence>
<gene>
    <name evidence="4" type="ORF">AAG747_11325</name>
</gene>
<dbReference type="Pfam" id="PF13517">
    <property type="entry name" value="FG-GAP_3"/>
    <property type="match status" value="6"/>
</dbReference>
<dbReference type="InterPro" id="IPR011519">
    <property type="entry name" value="UnbV_ASPIC"/>
</dbReference>
<proteinExistence type="predicted"/>
<dbReference type="Pfam" id="PF07593">
    <property type="entry name" value="UnbV_ASPIC"/>
    <property type="match status" value="1"/>
</dbReference>
<evidence type="ECO:0000256" key="2">
    <source>
        <dbReference type="SAM" id="SignalP"/>
    </source>
</evidence>
<accession>A0AAW9RUS2</accession>
<evidence type="ECO:0000256" key="1">
    <source>
        <dbReference type="ARBA" id="ARBA00022729"/>
    </source>
</evidence>
<keyword evidence="5" id="KW-1185">Reference proteome</keyword>
<dbReference type="Proteomes" id="UP001403385">
    <property type="component" value="Unassembled WGS sequence"/>
</dbReference>
<comment type="caution">
    <text evidence="4">The sequence shown here is derived from an EMBL/GenBank/DDBJ whole genome shotgun (WGS) entry which is preliminary data.</text>
</comment>
<organism evidence="4 5">
    <name type="scientific">Rapidithrix thailandica</name>
    <dbReference type="NCBI Taxonomy" id="413964"/>
    <lineage>
        <taxon>Bacteria</taxon>
        <taxon>Pseudomonadati</taxon>
        <taxon>Bacteroidota</taxon>
        <taxon>Cytophagia</taxon>
        <taxon>Cytophagales</taxon>
        <taxon>Flammeovirgaceae</taxon>
        <taxon>Rapidithrix</taxon>
    </lineage>
</organism>
<dbReference type="InterPro" id="IPR028994">
    <property type="entry name" value="Integrin_alpha_N"/>
</dbReference>
<feature type="signal peptide" evidence="2">
    <location>
        <begin position="1"/>
        <end position="20"/>
    </location>
</feature>
<dbReference type="RefSeq" id="WP_346821282.1">
    <property type="nucleotide sequence ID" value="NZ_JBDKWZ010000005.1"/>
</dbReference>
<keyword evidence="1 2" id="KW-0732">Signal</keyword>
<reference evidence="4 5" key="1">
    <citation type="submission" date="2024-04" db="EMBL/GenBank/DDBJ databases">
        <title>Novel genus in family Flammeovirgaceae.</title>
        <authorList>
            <person name="Nguyen T.H."/>
            <person name="Vuong T.Q."/>
            <person name="Le H."/>
            <person name="Kim S.-G."/>
        </authorList>
    </citation>
    <scope>NUCLEOTIDE SEQUENCE [LARGE SCALE GENOMIC DNA]</scope>
    <source>
        <strain evidence="4 5">JCM 23209</strain>
    </source>
</reference>